<accession>A0A3M7PMT6</accession>
<protein>
    <submittedName>
        <fullName evidence="1">Uncharacterized protein</fullName>
    </submittedName>
</protein>
<gene>
    <name evidence="1" type="ORF">BpHYR1_032439</name>
</gene>
<evidence type="ECO:0000313" key="1">
    <source>
        <dbReference type="EMBL" id="RNA00051.1"/>
    </source>
</evidence>
<proteinExistence type="predicted"/>
<dbReference type="Proteomes" id="UP000276133">
    <property type="component" value="Unassembled WGS sequence"/>
</dbReference>
<evidence type="ECO:0000313" key="2">
    <source>
        <dbReference type="Proteomes" id="UP000276133"/>
    </source>
</evidence>
<keyword evidence="2" id="KW-1185">Reference proteome</keyword>
<dbReference type="EMBL" id="REGN01009945">
    <property type="protein sequence ID" value="RNA00051.1"/>
    <property type="molecule type" value="Genomic_DNA"/>
</dbReference>
<name>A0A3M7PMT6_BRAPC</name>
<sequence>MFKIMRKFLFVFKFFGLKIKLFTNILGKKLFHSMCQKYVRTTQKNWKTNKTKYSNIKFFSKHIRQSLQKNFSVQNKIGLLNK</sequence>
<organism evidence="1 2">
    <name type="scientific">Brachionus plicatilis</name>
    <name type="common">Marine rotifer</name>
    <name type="synonym">Brachionus muelleri</name>
    <dbReference type="NCBI Taxonomy" id="10195"/>
    <lineage>
        <taxon>Eukaryota</taxon>
        <taxon>Metazoa</taxon>
        <taxon>Spiralia</taxon>
        <taxon>Gnathifera</taxon>
        <taxon>Rotifera</taxon>
        <taxon>Eurotatoria</taxon>
        <taxon>Monogononta</taxon>
        <taxon>Pseudotrocha</taxon>
        <taxon>Ploima</taxon>
        <taxon>Brachionidae</taxon>
        <taxon>Brachionus</taxon>
    </lineage>
</organism>
<comment type="caution">
    <text evidence="1">The sequence shown here is derived from an EMBL/GenBank/DDBJ whole genome shotgun (WGS) entry which is preliminary data.</text>
</comment>
<dbReference type="AlphaFoldDB" id="A0A3M7PMT6"/>
<reference evidence="1 2" key="1">
    <citation type="journal article" date="2018" name="Sci. Rep.">
        <title>Genomic signatures of local adaptation to the degree of environmental predictability in rotifers.</title>
        <authorList>
            <person name="Franch-Gras L."/>
            <person name="Hahn C."/>
            <person name="Garcia-Roger E.M."/>
            <person name="Carmona M.J."/>
            <person name="Serra M."/>
            <person name="Gomez A."/>
        </authorList>
    </citation>
    <scope>NUCLEOTIDE SEQUENCE [LARGE SCALE GENOMIC DNA]</scope>
    <source>
        <strain evidence="1">HYR1</strain>
    </source>
</reference>